<dbReference type="Proteomes" id="UP000178911">
    <property type="component" value="Unassembled WGS sequence"/>
</dbReference>
<evidence type="ECO:0000313" key="1">
    <source>
        <dbReference type="EMBL" id="OGN23253.1"/>
    </source>
</evidence>
<evidence type="ECO:0008006" key="3">
    <source>
        <dbReference type="Google" id="ProtNLM"/>
    </source>
</evidence>
<reference evidence="1 2" key="1">
    <citation type="journal article" date="2016" name="Nat. Commun.">
        <title>Thousands of microbial genomes shed light on interconnected biogeochemical processes in an aquifer system.</title>
        <authorList>
            <person name="Anantharaman K."/>
            <person name="Brown C.T."/>
            <person name="Hug L.A."/>
            <person name="Sharon I."/>
            <person name="Castelle C.J."/>
            <person name="Probst A.J."/>
            <person name="Thomas B.C."/>
            <person name="Singh A."/>
            <person name="Wilkins M.J."/>
            <person name="Karaoz U."/>
            <person name="Brodie E.L."/>
            <person name="Williams K.H."/>
            <person name="Hubbard S.S."/>
            <person name="Banfield J.F."/>
        </authorList>
    </citation>
    <scope>NUCLEOTIDE SEQUENCE [LARGE SCALE GENOMIC DNA]</scope>
</reference>
<protein>
    <recommendedName>
        <fullName evidence="3">HTH arsR-type domain-containing protein</fullName>
    </recommendedName>
</protein>
<organism evidence="1 2">
    <name type="scientific">Candidatus Yanofskybacteria bacterium RIFCSPLOWO2_01_FULL_43_22</name>
    <dbReference type="NCBI Taxonomy" id="1802695"/>
    <lineage>
        <taxon>Bacteria</taxon>
        <taxon>Candidatus Yanofskyibacteriota</taxon>
    </lineage>
</organism>
<evidence type="ECO:0000313" key="2">
    <source>
        <dbReference type="Proteomes" id="UP000178911"/>
    </source>
</evidence>
<comment type="caution">
    <text evidence="1">The sequence shown here is derived from an EMBL/GenBank/DDBJ whole genome shotgun (WGS) entry which is preliminary data.</text>
</comment>
<accession>A0A1F8GD45</accession>
<dbReference type="STRING" id="1802695.A3A13_03965"/>
<name>A0A1F8GD45_9BACT</name>
<proteinExistence type="predicted"/>
<gene>
    <name evidence="1" type="ORF">A3A13_03965</name>
</gene>
<sequence length="66" mass="7856">MPKSKDTLDKLFGSRLRVKLLKFLFRNYPGNFNASELSHRIQESFEETKKELDFLRKLGLLKKLKN</sequence>
<dbReference type="AlphaFoldDB" id="A0A1F8GD45"/>
<dbReference type="EMBL" id="MGKJ01000020">
    <property type="protein sequence ID" value="OGN23253.1"/>
    <property type="molecule type" value="Genomic_DNA"/>
</dbReference>